<reference evidence="2 3" key="1">
    <citation type="submission" date="2011-08" db="EMBL/GenBank/DDBJ databases">
        <authorList>
            <person name="Liu Z.J."/>
            <person name="Shi F.L."/>
            <person name="Lu J.Q."/>
            <person name="Li M."/>
            <person name="Wang Z.L."/>
        </authorList>
    </citation>
    <scope>NUCLEOTIDE SEQUENCE [LARGE SCALE GENOMIC DNA]</scope>
    <source>
        <strain evidence="2 3">USNM 41457</strain>
    </source>
</reference>
<dbReference type="InParanoid" id="J9D157"/>
<sequence>MDDYLKKSIIYKGIKINFHENMDDSDRLCIGLKVNPKSRDEKRESKPAYDYAKFSENNKRRKFNNDGMRNEEQDRSFRNRPENRADNFRKNNEKRSFNSSKFEKGGDKKVLRFGHKSGHDSRNKRVKRQEMI</sequence>
<keyword evidence="3" id="KW-1185">Reference proteome</keyword>
<accession>J9D157</accession>
<dbReference type="EMBL" id="AFBI03000138">
    <property type="protein sequence ID" value="EJW01556.1"/>
    <property type="molecule type" value="Genomic_DNA"/>
</dbReference>
<evidence type="ECO:0000256" key="1">
    <source>
        <dbReference type="SAM" id="MobiDB-lite"/>
    </source>
</evidence>
<name>J9D157_EDHAE</name>
<feature type="region of interest" description="Disordered" evidence="1">
    <location>
        <begin position="35"/>
        <end position="132"/>
    </location>
</feature>
<feature type="compositionally biased region" description="Basic and acidic residues" evidence="1">
    <location>
        <begin position="117"/>
        <end position="132"/>
    </location>
</feature>
<dbReference type="Proteomes" id="UP000003163">
    <property type="component" value="Unassembled WGS sequence"/>
</dbReference>
<evidence type="ECO:0000313" key="3">
    <source>
        <dbReference type="Proteomes" id="UP000003163"/>
    </source>
</evidence>
<proteinExistence type="predicted"/>
<feature type="compositionally biased region" description="Basic and acidic residues" evidence="1">
    <location>
        <begin position="37"/>
        <end position="47"/>
    </location>
</feature>
<dbReference type="HOGENOM" id="CLU_1917042_0_0_1"/>
<dbReference type="VEuPathDB" id="MicrosporidiaDB:EDEG_03879"/>
<organism evidence="2 3">
    <name type="scientific">Edhazardia aedis (strain USNM 41457)</name>
    <name type="common">Microsporidian parasite</name>
    <dbReference type="NCBI Taxonomy" id="1003232"/>
    <lineage>
        <taxon>Eukaryota</taxon>
        <taxon>Fungi</taxon>
        <taxon>Fungi incertae sedis</taxon>
        <taxon>Microsporidia</taxon>
        <taxon>Edhazardia</taxon>
    </lineage>
</organism>
<feature type="compositionally biased region" description="Basic and acidic residues" evidence="1">
    <location>
        <begin position="68"/>
        <end position="110"/>
    </location>
</feature>
<evidence type="ECO:0000313" key="2">
    <source>
        <dbReference type="EMBL" id="EJW01556.1"/>
    </source>
</evidence>
<dbReference type="AlphaFoldDB" id="J9D157"/>
<protein>
    <submittedName>
        <fullName evidence="2">Uncharacterized protein</fullName>
    </submittedName>
</protein>
<reference evidence="3" key="2">
    <citation type="submission" date="2015-07" db="EMBL/GenBank/DDBJ databases">
        <title>Contrasting host-pathogen interactions and genome evolution in two generalist and specialist microsporidian pathogens of mosquitoes.</title>
        <authorList>
            <consortium name="The Broad Institute Genomics Platform"/>
            <consortium name="The Broad Institute Genome Sequencing Center for Infectious Disease"/>
            <person name="Cuomo C.A."/>
            <person name="Sanscrainte N.D."/>
            <person name="Goldberg J.M."/>
            <person name="Heiman D."/>
            <person name="Young S."/>
            <person name="Zeng Q."/>
            <person name="Becnel J.J."/>
            <person name="Birren B.W."/>
        </authorList>
    </citation>
    <scope>NUCLEOTIDE SEQUENCE [LARGE SCALE GENOMIC DNA]</scope>
    <source>
        <strain evidence="3">USNM 41457</strain>
    </source>
</reference>
<gene>
    <name evidence="2" type="ORF">EDEG_03879</name>
</gene>
<comment type="caution">
    <text evidence="2">The sequence shown here is derived from an EMBL/GenBank/DDBJ whole genome shotgun (WGS) entry which is preliminary data.</text>
</comment>